<name>A0A5M3T6N3_LIMPL</name>
<reference evidence="1 2" key="1">
    <citation type="journal article" date="2019" name="J Genomics">
        <title>The Draft Genome of a Hydrogen-producing Cyanobacterium, Arthrospira platensis NIES-46.</title>
        <authorList>
            <person name="Suzuki S."/>
            <person name="Yamaguchi H."/>
            <person name="Kawachi M."/>
        </authorList>
    </citation>
    <scope>NUCLEOTIDE SEQUENCE [LARGE SCALE GENOMIC DNA]</scope>
    <source>
        <strain evidence="1 2">NIES-46</strain>
    </source>
</reference>
<proteinExistence type="predicted"/>
<dbReference type="EMBL" id="BIMW01000090">
    <property type="protein sequence ID" value="GCE94115.1"/>
    <property type="molecule type" value="Genomic_DNA"/>
</dbReference>
<protein>
    <recommendedName>
        <fullName evidence="3">DUF4168 domain-containing protein</fullName>
    </recommendedName>
</protein>
<evidence type="ECO:0000313" key="2">
    <source>
        <dbReference type="Proteomes" id="UP000326169"/>
    </source>
</evidence>
<sequence length="135" mass="15408">MSSCGDFRRLIRNPINSMSIPKIWQQFFFLGSLSFTVTVCTMAAAESPSYQQQPRNAYPQEFVSNYVSNCRERSQRSGLTPQQAQTICQCTIFEYQDRFSIEEFVDILQQLQETGQAPDELVDVALTCSAKLENN</sequence>
<gene>
    <name evidence="1" type="ORF">NIES46_21680</name>
</gene>
<keyword evidence="2" id="KW-1185">Reference proteome</keyword>
<accession>A0A5M3T6N3</accession>
<evidence type="ECO:0008006" key="3">
    <source>
        <dbReference type="Google" id="ProtNLM"/>
    </source>
</evidence>
<organism evidence="1 2">
    <name type="scientific">Limnospira platensis NIES-46</name>
    <dbReference type="NCBI Taxonomy" id="1236695"/>
    <lineage>
        <taxon>Bacteria</taxon>
        <taxon>Bacillati</taxon>
        <taxon>Cyanobacteriota</taxon>
        <taxon>Cyanophyceae</taxon>
        <taxon>Oscillatoriophycideae</taxon>
        <taxon>Oscillatoriales</taxon>
        <taxon>Sirenicapillariaceae</taxon>
        <taxon>Limnospira</taxon>
    </lineage>
</organism>
<dbReference type="Proteomes" id="UP000326169">
    <property type="component" value="Unassembled WGS sequence"/>
</dbReference>
<evidence type="ECO:0000313" key="1">
    <source>
        <dbReference type="EMBL" id="GCE94115.1"/>
    </source>
</evidence>
<comment type="caution">
    <text evidence="1">The sequence shown here is derived from an EMBL/GenBank/DDBJ whole genome shotgun (WGS) entry which is preliminary data.</text>
</comment>